<dbReference type="InterPro" id="IPR018931">
    <property type="entry name" value="DUF2520"/>
</dbReference>
<dbReference type="InterPro" id="IPR037108">
    <property type="entry name" value="TM1727-like_C_sf"/>
</dbReference>
<dbReference type="PANTHER" id="PTHR40459:SF1">
    <property type="entry name" value="CONSERVED HYPOTHETICAL ALANINE AND LEUCINE RICH PROTEIN"/>
    <property type="match status" value="1"/>
</dbReference>
<dbReference type="Proteomes" id="UP000671862">
    <property type="component" value="Chromosome"/>
</dbReference>
<organism evidence="2 3">
    <name type="scientific">Thermosipho ferrireducens</name>
    <dbReference type="NCBI Taxonomy" id="2571116"/>
    <lineage>
        <taxon>Bacteria</taxon>
        <taxon>Thermotogati</taxon>
        <taxon>Thermotogota</taxon>
        <taxon>Thermotogae</taxon>
        <taxon>Thermotogales</taxon>
        <taxon>Fervidobacteriaceae</taxon>
        <taxon>Thermosipho</taxon>
    </lineage>
</organism>
<dbReference type="SUPFAM" id="SSF51735">
    <property type="entry name" value="NAD(P)-binding Rossmann-fold domains"/>
    <property type="match status" value="1"/>
</dbReference>
<gene>
    <name evidence="2" type="ORF">JYK00_09540</name>
</gene>
<sequence>MKINIIGIGKVTTAFAYNLKGKVEMGFIVSRSREKAKVLAKEIGGIPVTYDDNFVLDDIVLVGYPDNLLSEIPQKLEKFLGSNVKVIHFSGFYPSTIFPENWSPASVHPNCPVIGRKTSFKDVIFGIEGNIEVAKKLISLVKGKYFVIDSSKKIYYHLAAVLMSNFNLSLIYLAEKLYKKANIPFKHFSEVVESLLKTLIKNVKENGTVNSITGPIVRNDIEVVNAEMEIFCEHFPEHCQLFDNFIQIILSMKEEKELESRDKNS</sequence>
<dbReference type="Gene3D" id="1.10.1040.20">
    <property type="entry name" value="ProC-like, C-terminal domain"/>
    <property type="match status" value="1"/>
</dbReference>
<proteinExistence type="predicted"/>
<dbReference type="InterPro" id="IPR008927">
    <property type="entry name" value="6-PGluconate_DH-like_C_sf"/>
</dbReference>
<evidence type="ECO:0000313" key="3">
    <source>
        <dbReference type="Proteomes" id="UP000671862"/>
    </source>
</evidence>
<dbReference type="InterPro" id="IPR036291">
    <property type="entry name" value="NAD(P)-bd_dom_sf"/>
</dbReference>
<dbReference type="SUPFAM" id="SSF48179">
    <property type="entry name" value="6-phosphogluconate dehydrogenase C-terminal domain-like"/>
    <property type="match status" value="1"/>
</dbReference>
<name>A0ABX7S7Q5_9BACT</name>
<dbReference type="Pfam" id="PF10728">
    <property type="entry name" value="DUF2520"/>
    <property type="match status" value="1"/>
</dbReference>
<protein>
    <submittedName>
        <fullName evidence="2">DUF2520 domain-containing protein</fullName>
    </submittedName>
</protein>
<dbReference type="Gene3D" id="3.40.50.720">
    <property type="entry name" value="NAD(P)-binding Rossmann-like Domain"/>
    <property type="match status" value="1"/>
</dbReference>
<evidence type="ECO:0000259" key="1">
    <source>
        <dbReference type="Pfam" id="PF10728"/>
    </source>
</evidence>
<dbReference type="PANTHER" id="PTHR40459">
    <property type="entry name" value="CONSERVED HYPOTHETICAL ALANINE AND LEUCINE RICH PROTEIN"/>
    <property type="match status" value="1"/>
</dbReference>
<dbReference type="RefSeq" id="WP_207566664.1">
    <property type="nucleotide sequence ID" value="NZ_CP071446.1"/>
</dbReference>
<feature type="domain" description="DUF2520" evidence="1">
    <location>
        <begin position="125"/>
        <end position="240"/>
    </location>
</feature>
<dbReference type="EMBL" id="CP071446">
    <property type="protein sequence ID" value="QTA37943.1"/>
    <property type="molecule type" value="Genomic_DNA"/>
</dbReference>
<evidence type="ECO:0000313" key="2">
    <source>
        <dbReference type="EMBL" id="QTA37943.1"/>
    </source>
</evidence>
<keyword evidence="3" id="KW-1185">Reference proteome</keyword>
<reference evidence="2 3" key="1">
    <citation type="submission" date="2021-03" db="EMBL/GenBank/DDBJ databases">
        <title>Thermosipho ferrireducens sp.nov., an anaerobic thermophilic iron-reducing bacterium isolated from a deep-sea hydrothermal sulfide deposits.</title>
        <authorList>
            <person name="Zeng X."/>
            <person name="Chen Y."/>
            <person name="Shao Z."/>
        </authorList>
    </citation>
    <scope>NUCLEOTIDE SEQUENCE [LARGE SCALE GENOMIC DNA]</scope>
    <source>
        <strain evidence="2 3">JL129W03</strain>
    </source>
</reference>
<accession>A0ABX7S7Q5</accession>